<name>A0AAN7V8F6_9COLE</name>
<feature type="transmembrane region" description="Helical" evidence="1">
    <location>
        <begin position="87"/>
        <end position="106"/>
    </location>
</feature>
<keyword evidence="1" id="KW-0812">Transmembrane</keyword>
<dbReference type="EMBL" id="JAVRBK010000008">
    <property type="protein sequence ID" value="KAK5640381.1"/>
    <property type="molecule type" value="Genomic_DNA"/>
</dbReference>
<evidence type="ECO:0000256" key="1">
    <source>
        <dbReference type="SAM" id="Phobius"/>
    </source>
</evidence>
<dbReference type="AlphaFoldDB" id="A0AAN7V8F6"/>
<evidence type="ECO:0000313" key="2">
    <source>
        <dbReference type="EMBL" id="KAK5640381.1"/>
    </source>
</evidence>
<feature type="transmembrane region" description="Helical" evidence="1">
    <location>
        <begin position="21"/>
        <end position="43"/>
    </location>
</feature>
<accession>A0AAN7V8F6</accession>
<feature type="transmembrane region" description="Helical" evidence="1">
    <location>
        <begin position="142"/>
        <end position="164"/>
    </location>
</feature>
<keyword evidence="3" id="KW-1185">Reference proteome</keyword>
<sequence length="258" mass="28383">MSTNTCKENLTMNQGAAEKKLTIFYTLTAGLGAIASITSGIAWGHWKQTLDQCVGRNCSCILYGIHTPTVFLGGSNYACAWITYGPFIYILISIAMACFHGFRVLFTKKKVVTRTVTAKNEVGETIELHAVQGESTNPLPTAFWITMACITSIFTIYALTHFAIFTDGFLTTCKQYRLALHRQLGFGGTVTPVIHERLACTAIFDFMDYIQPDSGRAYREGFINTGLDLTIGISASFFAWVLFLAASVINIKYAATKV</sequence>
<keyword evidence="1" id="KW-1133">Transmembrane helix</keyword>
<organism evidence="2 3">
    <name type="scientific">Pyrocoelia pectoralis</name>
    <dbReference type="NCBI Taxonomy" id="417401"/>
    <lineage>
        <taxon>Eukaryota</taxon>
        <taxon>Metazoa</taxon>
        <taxon>Ecdysozoa</taxon>
        <taxon>Arthropoda</taxon>
        <taxon>Hexapoda</taxon>
        <taxon>Insecta</taxon>
        <taxon>Pterygota</taxon>
        <taxon>Neoptera</taxon>
        <taxon>Endopterygota</taxon>
        <taxon>Coleoptera</taxon>
        <taxon>Polyphaga</taxon>
        <taxon>Elateriformia</taxon>
        <taxon>Elateroidea</taxon>
        <taxon>Lampyridae</taxon>
        <taxon>Lampyrinae</taxon>
        <taxon>Pyrocoelia</taxon>
    </lineage>
</organism>
<protein>
    <submittedName>
        <fullName evidence="2">Uncharacterized protein</fullName>
    </submittedName>
</protein>
<feature type="transmembrane region" description="Helical" evidence="1">
    <location>
        <begin position="229"/>
        <end position="251"/>
    </location>
</feature>
<evidence type="ECO:0000313" key="3">
    <source>
        <dbReference type="Proteomes" id="UP001329430"/>
    </source>
</evidence>
<keyword evidence="1" id="KW-0472">Membrane</keyword>
<gene>
    <name evidence="2" type="ORF">RI129_011192</name>
</gene>
<dbReference type="Proteomes" id="UP001329430">
    <property type="component" value="Chromosome 8"/>
</dbReference>
<reference evidence="2 3" key="1">
    <citation type="journal article" date="2024" name="Insects">
        <title>An Improved Chromosome-Level Genome Assembly of the Firefly Pyrocoelia pectoralis.</title>
        <authorList>
            <person name="Fu X."/>
            <person name="Meyer-Rochow V.B."/>
            <person name="Ballantyne L."/>
            <person name="Zhu X."/>
        </authorList>
    </citation>
    <scope>NUCLEOTIDE SEQUENCE [LARGE SCALE GENOMIC DNA]</scope>
    <source>
        <strain evidence="2">XCY_ONT2</strain>
    </source>
</reference>
<proteinExistence type="predicted"/>
<comment type="caution">
    <text evidence="2">The sequence shown here is derived from an EMBL/GenBank/DDBJ whole genome shotgun (WGS) entry which is preliminary data.</text>
</comment>